<feature type="compositionally biased region" description="Basic and acidic residues" evidence="1">
    <location>
        <begin position="190"/>
        <end position="202"/>
    </location>
</feature>
<name>A0A9N9KZL2_9HELO</name>
<organism evidence="2 3">
    <name type="scientific">Hymenoscyphus fraxineus</name>
    <dbReference type="NCBI Taxonomy" id="746836"/>
    <lineage>
        <taxon>Eukaryota</taxon>
        <taxon>Fungi</taxon>
        <taxon>Dikarya</taxon>
        <taxon>Ascomycota</taxon>
        <taxon>Pezizomycotina</taxon>
        <taxon>Leotiomycetes</taxon>
        <taxon>Helotiales</taxon>
        <taxon>Helotiaceae</taxon>
        <taxon>Hymenoscyphus</taxon>
    </lineage>
</organism>
<reference evidence="2" key="1">
    <citation type="submission" date="2021-07" db="EMBL/GenBank/DDBJ databases">
        <authorList>
            <person name="Durling M."/>
        </authorList>
    </citation>
    <scope>NUCLEOTIDE SEQUENCE</scope>
</reference>
<gene>
    <name evidence="2" type="ORF">HYFRA_00012460</name>
</gene>
<evidence type="ECO:0000256" key="1">
    <source>
        <dbReference type="SAM" id="MobiDB-lite"/>
    </source>
</evidence>
<proteinExistence type="predicted"/>
<protein>
    <submittedName>
        <fullName evidence="2">Uncharacterized protein</fullName>
    </submittedName>
</protein>
<accession>A0A9N9KZL2</accession>
<comment type="caution">
    <text evidence="2">The sequence shown here is derived from an EMBL/GenBank/DDBJ whole genome shotgun (WGS) entry which is preliminary data.</text>
</comment>
<keyword evidence="3" id="KW-1185">Reference proteome</keyword>
<sequence length="297" mass="33671">MSDNRVIRSATWRIDAPFRHDLATSYQIHCILYFGNIDPKTIRVDTYVDIATTLAWQPRPYGELRTNSKDAMAGGNSTSIGSLRQDWEKRIKRWQEEDPGRGTSITSTNLTHISIGTLFLQHPVPGWRFGIFCKHAMNSTVLYARVQTLSNSSYDGRSCLCCNIWTTLKLKNAGKNLSGRCGQQSRKRKTDRDLRFEKDGDRKKNRKRPGVEERVSAISYGVDNLEDLWYVLSESFQVSPDMKDAVDTKEILDAIGTSLVRKFSMISRALKDESSNAVTTDDSIQSISNLSTSMSFY</sequence>
<dbReference type="EMBL" id="CAJVRL010000076">
    <property type="protein sequence ID" value="CAG8956981.1"/>
    <property type="molecule type" value="Genomic_DNA"/>
</dbReference>
<dbReference type="OrthoDB" id="4733511at2759"/>
<evidence type="ECO:0000313" key="3">
    <source>
        <dbReference type="Proteomes" id="UP000696280"/>
    </source>
</evidence>
<evidence type="ECO:0000313" key="2">
    <source>
        <dbReference type="EMBL" id="CAG8956981.1"/>
    </source>
</evidence>
<feature type="region of interest" description="Disordered" evidence="1">
    <location>
        <begin position="176"/>
        <end position="210"/>
    </location>
</feature>
<dbReference type="Proteomes" id="UP000696280">
    <property type="component" value="Unassembled WGS sequence"/>
</dbReference>
<dbReference type="AlphaFoldDB" id="A0A9N9KZL2"/>